<evidence type="ECO:0000256" key="1">
    <source>
        <dbReference type="ARBA" id="ARBA00022617"/>
    </source>
</evidence>
<dbReference type="RefSeq" id="WP_114069626.1">
    <property type="nucleotide sequence ID" value="NZ_CP030850.1"/>
</dbReference>
<evidence type="ECO:0000313" key="7">
    <source>
        <dbReference type="Proteomes" id="UP000251993"/>
    </source>
</evidence>
<protein>
    <submittedName>
        <fullName evidence="6">Cytochrome c</fullName>
    </submittedName>
</protein>
<accession>A0A344TQE4</accession>
<dbReference type="PANTHER" id="PTHR35008">
    <property type="entry name" value="BLL4482 PROTEIN-RELATED"/>
    <property type="match status" value="1"/>
</dbReference>
<name>A0A344TQE4_9BACT</name>
<feature type="domain" description="Cytochrome c" evidence="5">
    <location>
        <begin position="27"/>
        <end position="115"/>
    </location>
</feature>
<dbReference type="GO" id="GO:0020037">
    <property type="term" value="F:heme binding"/>
    <property type="evidence" value="ECO:0007669"/>
    <property type="project" value="InterPro"/>
</dbReference>
<evidence type="ECO:0000256" key="2">
    <source>
        <dbReference type="ARBA" id="ARBA00022723"/>
    </source>
</evidence>
<dbReference type="Gene3D" id="1.10.760.10">
    <property type="entry name" value="Cytochrome c-like domain"/>
    <property type="match status" value="1"/>
</dbReference>
<dbReference type="PANTHER" id="PTHR35008:SF8">
    <property type="entry name" value="ALCOHOL DEHYDROGENASE CYTOCHROME C SUBUNIT"/>
    <property type="match status" value="1"/>
</dbReference>
<reference evidence="6 7" key="1">
    <citation type="submission" date="2018-07" db="EMBL/GenBank/DDBJ databases">
        <title>Genome sequencing of Runella.</title>
        <authorList>
            <person name="Baek M.-G."/>
            <person name="Yi H."/>
        </authorList>
    </citation>
    <scope>NUCLEOTIDE SEQUENCE [LARGE SCALE GENOMIC DNA]</scope>
    <source>
        <strain evidence="6 7">HYN0085</strain>
    </source>
</reference>
<dbReference type="GO" id="GO:0046872">
    <property type="term" value="F:metal ion binding"/>
    <property type="evidence" value="ECO:0007669"/>
    <property type="project" value="UniProtKB-KW"/>
</dbReference>
<dbReference type="EMBL" id="CP030850">
    <property type="protein sequence ID" value="AXE20865.1"/>
    <property type="molecule type" value="Genomic_DNA"/>
</dbReference>
<organism evidence="6 7">
    <name type="scientific">Runella rosea</name>
    <dbReference type="NCBI Taxonomy" id="2259595"/>
    <lineage>
        <taxon>Bacteria</taxon>
        <taxon>Pseudomonadati</taxon>
        <taxon>Bacteroidota</taxon>
        <taxon>Cytophagia</taxon>
        <taxon>Cytophagales</taxon>
        <taxon>Spirosomataceae</taxon>
        <taxon>Runella</taxon>
    </lineage>
</organism>
<dbReference type="InterPro" id="IPR036909">
    <property type="entry name" value="Cyt_c-like_dom_sf"/>
</dbReference>
<dbReference type="PROSITE" id="PS51007">
    <property type="entry name" value="CYTC"/>
    <property type="match status" value="1"/>
</dbReference>
<dbReference type="Pfam" id="PF00034">
    <property type="entry name" value="Cytochrom_C"/>
    <property type="match status" value="1"/>
</dbReference>
<proteinExistence type="predicted"/>
<keyword evidence="2 4" id="KW-0479">Metal-binding</keyword>
<keyword evidence="3 4" id="KW-0408">Iron</keyword>
<dbReference type="Proteomes" id="UP000251993">
    <property type="component" value="Chromosome"/>
</dbReference>
<dbReference type="SUPFAM" id="SSF46626">
    <property type="entry name" value="Cytochrome c"/>
    <property type="match status" value="1"/>
</dbReference>
<dbReference type="InterPro" id="IPR051459">
    <property type="entry name" value="Cytochrome_c-type_DH"/>
</dbReference>
<gene>
    <name evidence="6" type="ORF">DR864_25575</name>
</gene>
<sequence>MKLLVIFCSGIFFCSATLPHQDDALTKSMERGKLIYAENCVTCHMGAGEGVAGAFPPLAKADYLVKTPEKAIAAIKFGLSEKITVNGVAYEGMMPNPGLDNEEIADVMNYIQNSWGNTSNKKLVTAKMVEEVKPKK</sequence>
<keyword evidence="7" id="KW-1185">Reference proteome</keyword>
<dbReference type="KEGG" id="run:DR864_25575"/>
<evidence type="ECO:0000256" key="3">
    <source>
        <dbReference type="ARBA" id="ARBA00023004"/>
    </source>
</evidence>
<evidence type="ECO:0000256" key="4">
    <source>
        <dbReference type="PROSITE-ProRule" id="PRU00433"/>
    </source>
</evidence>
<dbReference type="OrthoDB" id="9811395at2"/>
<dbReference type="InterPro" id="IPR009056">
    <property type="entry name" value="Cyt_c-like_dom"/>
</dbReference>
<keyword evidence="1 4" id="KW-0349">Heme</keyword>
<evidence type="ECO:0000259" key="5">
    <source>
        <dbReference type="PROSITE" id="PS51007"/>
    </source>
</evidence>
<dbReference type="AlphaFoldDB" id="A0A344TQE4"/>
<dbReference type="GO" id="GO:0009055">
    <property type="term" value="F:electron transfer activity"/>
    <property type="evidence" value="ECO:0007669"/>
    <property type="project" value="InterPro"/>
</dbReference>
<evidence type="ECO:0000313" key="6">
    <source>
        <dbReference type="EMBL" id="AXE20865.1"/>
    </source>
</evidence>